<feature type="domain" description="Serpin" evidence="6">
    <location>
        <begin position="13"/>
        <end position="363"/>
    </location>
</feature>
<accession>A0A8C0F6U2</accession>
<dbReference type="GO" id="GO:0005737">
    <property type="term" value="C:cytoplasm"/>
    <property type="evidence" value="ECO:0007669"/>
    <property type="project" value="UniProtKB-SubCell"/>
</dbReference>
<dbReference type="SUPFAM" id="SSF56574">
    <property type="entry name" value="Serpins"/>
    <property type="match status" value="1"/>
</dbReference>
<reference evidence="7" key="1">
    <citation type="submission" date="2025-08" db="UniProtKB">
        <authorList>
            <consortium name="Ensembl"/>
        </authorList>
    </citation>
    <scope>IDENTIFICATION</scope>
</reference>
<keyword evidence="3" id="KW-0963">Cytoplasm</keyword>
<dbReference type="FunFam" id="2.30.39.10:FF:000001">
    <property type="entry name" value="Serpin family B member 2"/>
    <property type="match status" value="1"/>
</dbReference>
<evidence type="ECO:0000256" key="5">
    <source>
        <dbReference type="ARBA" id="ARBA00022900"/>
    </source>
</evidence>
<dbReference type="GO" id="GO:0004867">
    <property type="term" value="F:serine-type endopeptidase inhibitor activity"/>
    <property type="evidence" value="ECO:0007669"/>
    <property type="project" value="UniProtKB-KW"/>
</dbReference>
<name>A0A8C0F6U2_BUBBB</name>
<sequence>MCSLSAANAKFCLDFFRDLSAAFGMVVLGARGNTLKQIEKVGFLFSERGMVARYELRELLAAVSEPRPGCSLTIANRLFGEITYPFFQKFYRAELEPVNFKYPEEEAREKINLWVESETKGKIKDLFAAGFIDPSTVLVLVNAIYFKGKWAVGFKKEDTKETYFQLNKVQYGQELKQTVQMMFQEGYFNMAIIEELKMKVIELPYFNNELSMFILLPEVVCEDFTGLEQLECTLTYEKLAGWTSSARMQQLRVKVYLPQFKMEESYVLNKTLEGMGVMNVFDWGKADLSGISRKDGLVVSKAIQKSSVEVNEEGTEAVGAMGLVAVPLCRPISYEFKADHPFLFFIRHNPTNTILFFGRYSSP</sequence>
<dbReference type="CDD" id="cd19956">
    <property type="entry name" value="serpinB"/>
    <property type="match status" value="1"/>
</dbReference>
<comment type="similarity">
    <text evidence="2">Belongs to the serpin family. Ov-serpin subfamily.</text>
</comment>
<dbReference type="PANTHER" id="PTHR11461">
    <property type="entry name" value="SERINE PROTEASE INHIBITOR, SERPIN"/>
    <property type="match status" value="1"/>
</dbReference>
<dbReference type="AlphaFoldDB" id="A0A8C0F6U2"/>
<dbReference type="PROSITE" id="PS00284">
    <property type="entry name" value="SERPIN"/>
    <property type="match status" value="1"/>
</dbReference>
<dbReference type="GO" id="GO:0005615">
    <property type="term" value="C:extracellular space"/>
    <property type="evidence" value="ECO:0007669"/>
    <property type="project" value="InterPro"/>
</dbReference>
<dbReference type="InterPro" id="IPR023796">
    <property type="entry name" value="Serpin_dom"/>
</dbReference>
<evidence type="ECO:0000256" key="2">
    <source>
        <dbReference type="ARBA" id="ARBA00006426"/>
    </source>
</evidence>
<evidence type="ECO:0000259" key="6">
    <source>
        <dbReference type="SMART" id="SM00093"/>
    </source>
</evidence>
<dbReference type="PANTHER" id="PTHR11461:SF180">
    <property type="entry name" value="LEUKOCYTE ELASTASE INHIBITOR"/>
    <property type="match status" value="1"/>
</dbReference>
<evidence type="ECO:0000313" key="7">
    <source>
        <dbReference type="Ensembl" id="ENSBOBP00000013477.1"/>
    </source>
</evidence>
<dbReference type="SMART" id="SM00093">
    <property type="entry name" value="SERPIN"/>
    <property type="match status" value="1"/>
</dbReference>
<dbReference type="Ensembl" id="ENSBOBT00000013794.1">
    <property type="protein sequence ID" value="ENSBOBP00000013477.1"/>
    <property type="gene ID" value="ENSBOBG00000008516.1"/>
</dbReference>
<evidence type="ECO:0000313" key="8">
    <source>
        <dbReference type="Proteomes" id="UP000694567"/>
    </source>
</evidence>
<evidence type="ECO:0000256" key="4">
    <source>
        <dbReference type="ARBA" id="ARBA00022690"/>
    </source>
</evidence>
<reference evidence="7" key="2">
    <citation type="submission" date="2025-09" db="UniProtKB">
        <authorList>
            <consortium name="Ensembl"/>
        </authorList>
    </citation>
    <scope>IDENTIFICATION</scope>
</reference>
<dbReference type="InterPro" id="IPR042178">
    <property type="entry name" value="Serpin_sf_1"/>
</dbReference>
<evidence type="ECO:0000256" key="3">
    <source>
        <dbReference type="ARBA" id="ARBA00022490"/>
    </source>
</evidence>
<dbReference type="InterPro" id="IPR023795">
    <property type="entry name" value="Serpin_CS"/>
</dbReference>
<dbReference type="Gene3D" id="2.30.39.10">
    <property type="entry name" value="Alpha-1-antitrypsin, domain 1"/>
    <property type="match status" value="1"/>
</dbReference>
<dbReference type="Proteomes" id="UP000694567">
    <property type="component" value="Unplaced"/>
</dbReference>
<comment type="subcellular location">
    <subcellularLocation>
        <location evidence="1">Cytoplasm</location>
    </subcellularLocation>
</comment>
<organism evidence="7 8">
    <name type="scientific">Bubo bubo</name>
    <name type="common">Eurasian eagle-owl</name>
    <name type="synonym">Strix bubo</name>
    <dbReference type="NCBI Taxonomy" id="30461"/>
    <lineage>
        <taxon>Eukaryota</taxon>
        <taxon>Metazoa</taxon>
        <taxon>Chordata</taxon>
        <taxon>Craniata</taxon>
        <taxon>Vertebrata</taxon>
        <taxon>Euteleostomi</taxon>
        <taxon>Archelosauria</taxon>
        <taxon>Archosauria</taxon>
        <taxon>Dinosauria</taxon>
        <taxon>Saurischia</taxon>
        <taxon>Theropoda</taxon>
        <taxon>Coelurosauria</taxon>
        <taxon>Aves</taxon>
        <taxon>Neognathae</taxon>
        <taxon>Neoaves</taxon>
        <taxon>Telluraves</taxon>
        <taxon>Strigiformes</taxon>
        <taxon>Strigidae</taxon>
        <taxon>Bubo</taxon>
    </lineage>
</organism>
<dbReference type="InterPro" id="IPR000215">
    <property type="entry name" value="Serpin_fam"/>
</dbReference>
<keyword evidence="8" id="KW-1185">Reference proteome</keyword>
<protein>
    <recommendedName>
        <fullName evidence="6">Serpin domain-containing protein</fullName>
    </recommendedName>
</protein>
<dbReference type="InterPro" id="IPR036186">
    <property type="entry name" value="Serpin_sf"/>
</dbReference>
<dbReference type="Pfam" id="PF00079">
    <property type="entry name" value="Serpin"/>
    <property type="match status" value="1"/>
</dbReference>
<dbReference type="InterPro" id="IPR042185">
    <property type="entry name" value="Serpin_sf_2"/>
</dbReference>
<keyword evidence="4" id="KW-0646">Protease inhibitor</keyword>
<dbReference type="Gene3D" id="3.30.497.10">
    <property type="entry name" value="Antithrombin, subunit I, domain 2"/>
    <property type="match status" value="1"/>
</dbReference>
<proteinExistence type="inferred from homology"/>
<keyword evidence="5" id="KW-0722">Serine protease inhibitor</keyword>
<evidence type="ECO:0000256" key="1">
    <source>
        <dbReference type="ARBA" id="ARBA00004496"/>
    </source>
</evidence>